<feature type="compositionally biased region" description="Polar residues" evidence="1">
    <location>
        <begin position="167"/>
        <end position="202"/>
    </location>
</feature>
<dbReference type="OrthoDB" id="9790252at2"/>
<dbReference type="CDD" id="cd00093">
    <property type="entry name" value="HTH_XRE"/>
    <property type="match status" value="1"/>
</dbReference>
<organism evidence="4 5">
    <name type="scientific">Halomonas halmophila</name>
    <dbReference type="NCBI Taxonomy" id="252"/>
    <lineage>
        <taxon>Bacteria</taxon>
        <taxon>Pseudomonadati</taxon>
        <taxon>Pseudomonadota</taxon>
        <taxon>Gammaproteobacteria</taxon>
        <taxon>Oceanospirillales</taxon>
        <taxon>Halomonadaceae</taxon>
        <taxon>Halomonas</taxon>
    </lineage>
</organism>
<evidence type="ECO:0000313" key="4">
    <source>
        <dbReference type="EMBL" id="GED23050.1"/>
    </source>
</evidence>
<name>A0A4Y4F613_9GAMM</name>
<dbReference type="SMART" id="SM00530">
    <property type="entry name" value="HTH_XRE"/>
    <property type="match status" value="1"/>
</dbReference>
<gene>
    <name evidence="4" type="primary">rodZ</name>
    <name evidence="4" type="ORF">HHA01_20270</name>
</gene>
<proteinExistence type="predicted"/>
<sequence>MSDTPFQEPDATADQASPGELLRRERETLGLSREEVAAALNLRPAVISGLEKDSYEEVPIATYRRGYLRSYASLLGLDEERVLAAYHARFGKEDLEHKVAPVHVLNKPPSRLGTWLFRLVTLIVIAGLIGLTLMWWQSRGGSEPPAPGDNAPVAVDGMDGNTALVEESSSPTSGNASTTGSDGSYGVSNNDGSAGATDNTANLLEAPEGTAAPADDATGNSTTDGTAETDSSQSDGAADEAAPESASTGDEAAPAESQGNADSESAPQAEAASQTAQATARVLNLTFNEQSWTEIFDASNQRVFVGLQEPGTTARVEGEPPFRLTVGNATGVELNWNGEAIDLSERAGANNVARFTLGE</sequence>
<dbReference type="InterPro" id="IPR025194">
    <property type="entry name" value="RodZ-like_C"/>
</dbReference>
<dbReference type="InterPro" id="IPR001387">
    <property type="entry name" value="Cro/C1-type_HTH"/>
</dbReference>
<dbReference type="EMBL" id="BJOC01000027">
    <property type="protein sequence ID" value="GED23050.1"/>
    <property type="molecule type" value="Genomic_DNA"/>
</dbReference>
<dbReference type="PANTHER" id="PTHR34475:SF1">
    <property type="entry name" value="CYTOSKELETON PROTEIN RODZ"/>
    <property type="match status" value="1"/>
</dbReference>
<keyword evidence="2" id="KW-0812">Transmembrane</keyword>
<feature type="compositionally biased region" description="Polar residues" evidence="1">
    <location>
        <begin position="218"/>
        <end position="235"/>
    </location>
</feature>
<dbReference type="GO" id="GO:0003677">
    <property type="term" value="F:DNA binding"/>
    <property type="evidence" value="ECO:0007669"/>
    <property type="project" value="InterPro"/>
</dbReference>
<dbReference type="InterPro" id="IPR050400">
    <property type="entry name" value="Bact_Cytoskel_RodZ"/>
</dbReference>
<feature type="region of interest" description="Disordered" evidence="1">
    <location>
        <begin position="1"/>
        <end position="20"/>
    </location>
</feature>
<keyword evidence="5" id="KW-1185">Reference proteome</keyword>
<feature type="transmembrane region" description="Helical" evidence="2">
    <location>
        <begin position="115"/>
        <end position="136"/>
    </location>
</feature>
<keyword evidence="2" id="KW-1133">Transmembrane helix</keyword>
<comment type="caution">
    <text evidence="4">The sequence shown here is derived from an EMBL/GenBank/DDBJ whole genome shotgun (WGS) entry which is preliminary data.</text>
</comment>
<evidence type="ECO:0000313" key="5">
    <source>
        <dbReference type="Proteomes" id="UP000319812"/>
    </source>
</evidence>
<dbReference type="Gene3D" id="1.10.260.40">
    <property type="entry name" value="lambda repressor-like DNA-binding domains"/>
    <property type="match status" value="1"/>
</dbReference>
<dbReference type="Pfam" id="PF13464">
    <property type="entry name" value="RodZ_C"/>
    <property type="match status" value="1"/>
</dbReference>
<evidence type="ECO:0000256" key="2">
    <source>
        <dbReference type="SAM" id="Phobius"/>
    </source>
</evidence>
<protein>
    <submittedName>
        <fullName evidence="4">Cytoskeleton protein RodZ</fullName>
    </submittedName>
</protein>
<dbReference type="AlphaFoldDB" id="A0A4Y4F613"/>
<dbReference type="SUPFAM" id="SSF47413">
    <property type="entry name" value="lambda repressor-like DNA-binding domains"/>
    <property type="match status" value="1"/>
</dbReference>
<reference evidence="4 5" key="1">
    <citation type="submission" date="2019-06" db="EMBL/GenBank/DDBJ databases">
        <title>Whole genome shotgun sequence of Halomonas halmophila NBRC 15537.</title>
        <authorList>
            <person name="Hosoyama A."/>
            <person name="Uohara A."/>
            <person name="Ohji S."/>
            <person name="Ichikawa N."/>
        </authorList>
    </citation>
    <scope>NUCLEOTIDE SEQUENCE [LARGE SCALE GENOMIC DNA]</scope>
    <source>
        <strain evidence="4 5">NBRC 15537</strain>
    </source>
</reference>
<feature type="region of interest" description="Disordered" evidence="1">
    <location>
        <begin position="163"/>
        <end position="275"/>
    </location>
</feature>
<dbReference type="RefSeq" id="WP_141320373.1">
    <property type="nucleotide sequence ID" value="NZ_BJOC01000027.1"/>
</dbReference>
<dbReference type="Proteomes" id="UP000319812">
    <property type="component" value="Unassembled WGS sequence"/>
</dbReference>
<evidence type="ECO:0000259" key="3">
    <source>
        <dbReference type="PROSITE" id="PS50943"/>
    </source>
</evidence>
<dbReference type="PROSITE" id="PS50943">
    <property type="entry name" value="HTH_CROC1"/>
    <property type="match status" value="1"/>
</dbReference>
<evidence type="ECO:0000256" key="1">
    <source>
        <dbReference type="SAM" id="MobiDB-lite"/>
    </source>
</evidence>
<dbReference type="PANTHER" id="PTHR34475">
    <property type="match status" value="1"/>
</dbReference>
<dbReference type="Pfam" id="PF13413">
    <property type="entry name" value="HTH_25"/>
    <property type="match status" value="1"/>
</dbReference>
<keyword evidence="2" id="KW-0472">Membrane</keyword>
<accession>A0A4Y4F613</accession>
<feature type="compositionally biased region" description="Low complexity" evidence="1">
    <location>
        <begin position="261"/>
        <end position="275"/>
    </location>
</feature>
<dbReference type="InterPro" id="IPR010982">
    <property type="entry name" value="Lambda_DNA-bd_dom_sf"/>
</dbReference>
<feature type="domain" description="HTH cro/C1-type" evidence="3">
    <location>
        <begin position="22"/>
        <end position="56"/>
    </location>
</feature>